<evidence type="ECO:0000313" key="3">
    <source>
        <dbReference type="Proteomes" id="UP000053105"/>
    </source>
</evidence>
<evidence type="ECO:0000256" key="1">
    <source>
        <dbReference type="SAM" id="MobiDB-lite"/>
    </source>
</evidence>
<dbReference type="EMBL" id="KQ435740">
    <property type="protein sequence ID" value="KOX76849.1"/>
    <property type="molecule type" value="Genomic_DNA"/>
</dbReference>
<evidence type="ECO:0000313" key="2">
    <source>
        <dbReference type="EMBL" id="KOX76849.1"/>
    </source>
</evidence>
<protein>
    <submittedName>
        <fullName evidence="2">Uncharacterized protein</fullName>
    </submittedName>
</protein>
<feature type="compositionally biased region" description="Low complexity" evidence="1">
    <location>
        <begin position="158"/>
        <end position="168"/>
    </location>
</feature>
<sequence>MSVLDAIRRSVVQDMSGPHSRAQVLLEWEKGNGHDDCNLEAQRLMMRWCIVHDIVNNSVAFMKCPNAWNHVPESPDAAKKAELRKLLRSILHTQNSYVLSMIPILVSGISLHSQSAAQASKQEESPKQRQKRIAGKVARPSKSDSRSGESPDSPESSAVGVGTAAGAT</sequence>
<keyword evidence="3" id="KW-1185">Reference proteome</keyword>
<dbReference type="AlphaFoldDB" id="A0A0M9A6H4"/>
<name>A0A0M9A6H4_9HYME</name>
<accession>A0A0M9A6H4</accession>
<feature type="region of interest" description="Disordered" evidence="1">
    <location>
        <begin position="117"/>
        <end position="168"/>
    </location>
</feature>
<gene>
    <name evidence="2" type="ORF">WN51_11176</name>
</gene>
<organism evidence="2 3">
    <name type="scientific">Melipona quadrifasciata</name>
    <dbReference type="NCBI Taxonomy" id="166423"/>
    <lineage>
        <taxon>Eukaryota</taxon>
        <taxon>Metazoa</taxon>
        <taxon>Ecdysozoa</taxon>
        <taxon>Arthropoda</taxon>
        <taxon>Hexapoda</taxon>
        <taxon>Insecta</taxon>
        <taxon>Pterygota</taxon>
        <taxon>Neoptera</taxon>
        <taxon>Endopterygota</taxon>
        <taxon>Hymenoptera</taxon>
        <taxon>Apocrita</taxon>
        <taxon>Aculeata</taxon>
        <taxon>Apoidea</taxon>
        <taxon>Anthophila</taxon>
        <taxon>Apidae</taxon>
        <taxon>Melipona</taxon>
    </lineage>
</organism>
<proteinExistence type="predicted"/>
<dbReference type="Proteomes" id="UP000053105">
    <property type="component" value="Unassembled WGS sequence"/>
</dbReference>
<reference evidence="2 3" key="1">
    <citation type="submission" date="2015-07" db="EMBL/GenBank/DDBJ databases">
        <title>The genome of Melipona quadrifasciata.</title>
        <authorList>
            <person name="Pan H."/>
            <person name="Kapheim K."/>
        </authorList>
    </citation>
    <scope>NUCLEOTIDE SEQUENCE [LARGE SCALE GENOMIC DNA]</scope>
    <source>
        <strain evidence="2">0111107301</strain>
        <tissue evidence="2">Whole body</tissue>
    </source>
</reference>